<keyword evidence="3" id="KW-1185">Reference proteome</keyword>
<dbReference type="AlphaFoldDB" id="A0A8S3Y442"/>
<proteinExistence type="predicted"/>
<feature type="compositionally biased region" description="Polar residues" evidence="1">
    <location>
        <begin position="103"/>
        <end position="123"/>
    </location>
</feature>
<feature type="region of interest" description="Disordered" evidence="1">
    <location>
        <begin position="82"/>
        <end position="123"/>
    </location>
</feature>
<dbReference type="Proteomes" id="UP000691718">
    <property type="component" value="Unassembled WGS sequence"/>
</dbReference>
<feature type="compositionally biased region" description="Basic and acidic residues" evidence="1">
    <location>
        <begin position="85"/>
        <end position="96"/>
    </location>
</feature>
<evidence type="ECO:0000313" key="2">
    <source>
        <dbReference type="EMBL" id="CAG5049407.1"/>
    </source>
</evidence>
<reference evidence="2" key="1">
    <citation type="submission" date="2021-04" db="EMBL/GenBank/DDBJ databases">
        <authorList>
            <person name="Tunstrom K."/>
        </authorList>
    </citation>
    <scope>NUCLEOTIDE SEQUENCE</scope>
</reference>
<sequence>MHRFFAELEPFITVTEQNLADQVRYILRSNIFDDAELERLRREIVPSSDENDTPENTAPLIAQHPVYVDTTVDIPVMVDSDDNEERMGENEEHIGKSDFGNMQYASRKSTVTSSHIPKQAESG</sequence>
<evidence type="ECO:0000313" key="3">
    <source>
        <dbReference type="Proteomes" id="UP000691718"/>
    </source>
</evidence>
<evidence type="ECO:0000256" key="1">
    <source>
        <dbReference type="SAM" id="MobiDB-lite"/>
    </source>
</evidence>
<organism evidence="2 3">
    <name type="scientific">Parnassius apollo</name>
    <name type="common">Apollo butterfly</name>
    <name type="synonym">Papilio apollo</name>
    <dbReference type="NCBI Taxonomy" id="110799"/>
    <lineage>
        <taxon>Eukaryota</taxon>
        <taxon>Metazoa</taxon>
        <taxon>Ecdysozoa</taxon>
        <taxon>Arthropoda</taxon>
        <taxon>Hexapoda</taxon>
        <taxon>Insecta</taxon>
        <taxon>Pterygota</taxon>
        <taxon>Neoptera</taxon>
        <taxon>Endopterygota</taxon>
        <taxon>Lepidoptera</taxon>
        <taxon>Glossata</taxon>
        <taxon>Ditrysia</taxon>
        <taxon>Papilionoidea</taxon>
        <taxon>Papilionidae</taxon>
        <taxon>Parnassiinae</taxon>
        <taxon>Parnassini</taxon>
        <taxon>Parnassius</taxon>
        <taxon>Parnassius</taxon>
    </lineage>
</organism>
<name>A0A8S3Y442_PARAO</name>
<protein>
    <submittedName>
        <fullName evidence="2">(apollo) hypothetical protein</fullName>
    </submittedName>
</protein>
<comment type="caution">
    <text evidence="2">The sequence shown here is derived from an EMBL/GenBank/DDBJ whole genome shotgun (WGS) entry which is preliminary data.</text>
</comment>
<dbReference type="EMBL" id="CAJQZP010001468">
    <property type="protein sequence ID" value="CAG5049407.1"/>
    <property type="molecule type" value="Genomic_DNA"/>
</dbReference>
<accession>A0A8S3Y442</accession>
<gene>
    <name evidence="2" type="ORF">PAPOLLO_LOCUS24497</name>
</gene>
<dbReference type="OrthoDB" id="2194416at2759"/>